<dbReference type="Proteomes" id="UP000182332">
    <property type="component" value="Unassembled WGS sequence"/>
</dbReference>
<dbReference type="Pfam" id="PF05532">
    <property type="entry name" value="CsbD"/>
    <property type="match status" value="1"/>
</dbReference>
<protein>
    <submittedName>
        <fullName evidence="4">CsbD family protein</fullName>
    </submittedName>
</protein>
<keyword evidence="2" id="KW-1133">Transmembrane helix</keyword>
<evidence type="ECO:0000256" key="2">
    <source>
        <dbReference type="SAM" id="Phobius"/>
    </source>
</evidence>
<reference evidence="4" key="2">
    <citation type="journal article" date="2020" name="mSystems">
        <title>Genome- and Community-Level Interaction Insights into Carbon Utilization and Element Cycling Functions of Hydrothermarchaeota in Hydrothermal Sediment.</title>
        <authorList>
            <person name="Zhou Z."/>
            <person name="Liu Y."/>
            <person name="Xu W."/>
            <person name="Pan J."/>
            <person name="Luo Z.H."/>
            <person name="Li M."/>
        </authorList>
    </citation>
    <scope>NUCLEOTIDE SEQUENCE [LARGE SCALE GENOMIC DNA]</scope>
    <source>
        <strain evidence="4">SpSt-200</strain>
    </source>
</reference>
<dbReference type="PANTHER" id="PTHR34977">
    <property type="entry name" value="UPF0337 PROTEIN YJBJ"/>
    <property type="match status" value="1"/>
</dbReference>
<dbReference type="PANTHER" id="PTHR34977:SF1">
    <property type="entry name" value="UPF0337 PROTEIN YJBJ"/>
    <property type="match status" value="1"/>
</dbReference>
<dbReference type="InterPro" id="IPR008462">
    <property type="entry name" value="CsbD"/>
</dbReference>
<dbReference type="RefSeq" id="WP_074887024.1">
    <property type="nucleotide sequence ID" value="NZ_FOHW01000007.1"/>
</dbReference>
<feature type="transmembrane region" description="Helical" evidence="2">
    <location>
        <begin position="64"/>
        <end position="81"/>
    </location>
</feature>
<evidence type="ECO:0000313" key="4">
    <source>
        <dbReference type="EMBL" id="HEF24246.1"/>
    </source>
</evidence>
<evidence type="ECO:0000259" key="3">
    <source>
        <dbReference type="Pfam" id="PF05532"/>
    </source>
</evidence>
<keyword evidence="2" id="KW-0812">Transmembrane</keyword>
<evidence type="ECO:0000256" key="1">
    <source>
        <dbReference type="ARBA" id="ARBA00009129"/>
    </source>
</evidence>
<dbReference type="EMBL" id="DSIN01000003">
    <property type="protein sequence ID" value="HEF24246.1"/>
    <property type="molecule type" value="Genomic_DNA"/>
</dbReference>
<proteinExistence type="inferred from homology"/>
<accession>A0A1I0C9T7</accession>
<organism evidence="5 6">
    <name type="scientific">Pseudomonas graminis</name>
    <dbReference type="NCBI Taxonomy" id="158627"/>
    <lineage>
        <taxon>Bacteria</taxon>
        <taxon>Pseudomonadati</taxon>
        <taxon>Pseudomonadota</taxon>
        <taxon>Gammaproteobacteria</taxon>
        <taxon>Pseudomonadales</taxon>
        <taxon>Pseudomonadaceae</taxon>
        <taxon>Pseudomonas</taxon>
    </lineage>
</organism>
<name>A0A1I0C9T7_9PSED</name>
<gene>
    <name evidence="4" type="ORF">ENP23_00510</name>
    <name evidence="5" type="ORF">SAMN05216197_107149</name>
</gene>
<keyword evidence="2" id="KW-0472">Membrane</keyword>
<dbReference type="InterPro" id="IPR036629">
    <property type="entry name" value="YjbJ_sf"/>
</dbReference>
<dbReference type="SUPFAM" id="SSF69047">
    <property type="entry name" value="Hypothetical protein YjbJ"/>
    <property type="match status" value="1"/>
</dbReference>
<evidence type="ECO:0000313" key="5">
    <source>
        <dbReference type="EMBL" id="SET16230.1"/>
    </source>
</evidence>
<dbReference type="Gene3D" id="1.10.1470.10">
    <property type="entry name" value="YjbJ"/>
    <property type="match status" value="1"/>
</dbReference>
<feature type="domain" description="CsbD-like" evidence="3">
    <location>
        <begin position="4"/>
        <end position="54"/>
    </location>
</feature>
<sequence length="85" mass="9378">MKTEQVKGVLEQAAGKAQDVFGNLTGDERTQMEGKARQAAGELQERYGDLLDEVATFTQQRPRTTLMVLAGLTLTVGWLLARRRG</sequence>
<dbReference type="InterPro" id="IPR050423">
    <property type="entry name" value="UPF0337_stress_rsp"/>
</dbReference>
<reference evidence="5 6" key="1">
    <citation type="submission" date="2016-10" db="EMBL/GenBank/DDBJ databases">
        <authorList>
            <person name="de Groot N.N."/>
        </authorList>
    </citation>
    <scope>NUCLEOTIDE SEQUENCE [LARGE SCALE GENOMIC DNA]</scope>
    <source>
        <strain evidence="5 6">DSM 11363</strain>
    </source>
</reference>
<dbReference type="AlphaFoldDB" id="A0A1I0C9T7"/>
<evidence type="ECO:0000313" key="6">
    <source>
        <dbReference type="Proteomes" id="UP000182332"/>
    </source>
</evidence>
<dbReference type="OrthoDB" id="6183264at2"/>
<dbReference type="EMBL" id="FOHW01000007">
    <property type="protein sequence ID" value="SET16230.1"/>
    <property type="molecule type" value="Genomic_DNA"/>
</dbReference>
<comment type="similarity">
    <text evidence="1">Belongs to the UPF0337 (CsbD) family.</text>
</comment>